<feature type="domain" description="NnrU" evidence="6">
    <location>
        <begin position="4"/>
        <end position="187"/>
    </location>
</feature>
<dbReference type="InterPro" id="IPR009915">
    <property type="entry name" value="NnrU_dom"/>
</dbReference>
<proteinExistence type="predicted"/>
<evidence type="ECO:0000313" key="7">
    <source>
        <dbReference type="EMBL" id="OWR01861.1"/>
    </source>
</evidence>
<keyword evidence="2 5" id="KW-0812">Transmembrane</keyword>
<dbReference type="Pfam" id="PF07298">
    <property type="entry name" value="NnrU"/>
    <property type="match status" value="1"/>
</dbReference>
<comment type="subcellular location">
    <subcellularLocation>
        <location evidence="1">Membrane</location>
        <topology evidence="1">Multi-pass membrane protein</topology>
    </subcellularLocation>
</comment>
<evidence type="ECO:0000256" key="4">
    <source>
        <dbReference type="ARBA" id="ARBA00023136"/>
    </source>
</evidence>
<dbReference type="RefSeq" id="WP_088485556.1">
    <property type="nucleotide sequence ID" value="NZ_NISI01000012.1"/>
</dbReference>
<feature type="transmembrane region" description="Helical" evidence="5">
    <location>
        <begin position="77"/>
        <end position="94"/>
    </location>
</feature>
<evidence type="ECO:0000256" key="3">
    <source>
        <dbReference type="ARBA" id="ARBA00022989"/>
    </source>
</evidence>
<gene>
    <name evidence="7" type="ORF">CDO81_22860</name>
</gene>
<sequence length="190" mass="20624">MTWLALGLALFLGIHLTQAVTPRWRLAMIRQLGEKGWKGAYTVVSLIGFALILWGYSLARQQPVVLWPAIRGMNHGAAALMLVAMVLLAAAYVPRNHLKAKLQHPMTLAVKVWAFAHLIANNTLADIMLFGSFLVWAILVFRAARRRPAVPAAPGTAAGTAATVVLGVALWAFFAFWAHAAWLGIAPLGR</sequence>
<name>A0A254N0Q7_9BURK</name>
<organism evidence="7 8">
    <name type="scientific">Roseateles puraquae</name>
    <dbReference type="NCBI Taxonomy" id="431059"/>
    <lineage>
        <taxon>Bacteria</taxon>
        <taxon>Pseudomonadati</taxon>
        <taxon>Pseudomonadota</taxon>
        <taxon>Betaproteobacteria</taxon>
        <taxon>Burkholderiales</taxon>
        <taxon>Sphaerotilaceae</taxon>
        <taxon>Roseateles</taxon>
    </lineage>
</organism>
<dbReference type="AlphaFoldDB" id="A0A254N0Q7"/>
<accession>A0A254N0Q7</accession>
<evidence type="ECO:0000256" key="2">
    <source>
        <dbReference type="ARBA" id="ARBA00022692"/>
    </source>
</evidence>
<dbReference type="GO" id="GO:0016020">
    <property type="term" value="C:membrane"/>
    <property type="evidence" value="ECO:0007669"/>
    <property type="project" value="UniProtKB-SubCell"/>
</dbReference>
<keyword evidence="8" id="KW-1185">Reference proteome</keyword>
<feature type="transmembrane region" description="Helical" evidence="5">
    <location>
        <begin position="114"/>
        <end position="141"/>
    </location>
</feature>
<reference evidence="7 8" key="1">
    <citation type="journal article" date="2007" name="Int. J. Syst. Evol. Microbiol.">
        <title>Description of Pelomonas aquatica sp. nov. and Pelomonas puraquae sp. nov., isolated from industrial and haemodialysis water.</title>
        <authorList>
            <person name="Gomila M."/>
            <person name="Bowien B."/>
            <person name="Falsen E."/>
            <person name="Moore E.R."/>
            <person name="Lalucat J."/>
        </authorList>
    </citation>
    <scope>NUCLEOTIDE SEQUENCE [LARGE SCALE GENOMIC DNA]</scope>
    <source>
        <strain evidence="7 8">CCUG 52769</strain>
    </source>
</reference>
<comment type="caution">
    <text evidence="7">The sequence shown here is derived from an EMBL/GenBank/DDBJ whole genome shotgun (WGS) entry which is preliminary data.</text>
</comment>
<dbReference type="EMBL" id="NISI01000012">
    <property type="protein sequence ID" value="OWR01861.1"/>
    <property type="molecule type" value="Genomic_DNA"/>
</dbReference>
<protein>
    <submittedName>
        <fullName evidence="7">Protein NrnU</fullName>
    </submittedName>
</protein>
<feature type="transmembrane region" description="Helical" evidence="5">
    <location>
        <begin position="162"/>
        <end position="185"/>
    </location>
</feature>
<keyword evidence="4 5" id="KW-0472">Membrane</keyword>
<feature type="transmembrane region" description="Helical" evidence="5">
    <location>
        <begin position="39"/>
        <end position="56"/>
    </location>
</feature>
<evidence type="ECO:0000313" key="8">
    <source>
        <dbReference type="Proteomes" id="UP000197446"/>
    </source>
</evidence>
<evidence type="ECO:0000256" key="1">
    <source>
        <dbReference type="ARBA" id="ARBA00004141"/>
    </source>
</evidence>
<keyword evidence="3 5" id="KW-1133">Transmembrane helix</keyword>
<dbReference type="Proteomes" id="UP000197446">
    <property type="component" value="Unassembled WGS sequence"/>
</dbReference>
<evidence type="ECO:0000259" key="6">
    <source>
        <dbReference type="Pfam" id="PF07298"/>
    </source>
</evidence>
<evidence type="ECO:0000256" key="5">
    <source>
        <dbReference type="SAM" id="Phobius"/>
    </source>
</evidence>
<dbReference type="OrthoDB" id="5293641at2"/>